<feature type="compositionally biased region" description="Gly residues" evidence="1">
    <location>
        <begin position="51"/>
        <end position="67"/>
    </location>
</feature>
<reference evidence="2 3" key="1">
    <citation type="journal article" date="2023" name="BMC Biotechnol.">
        <title>Vitis rotundifolia cv Carlos genome sequencing.</title>
        <authorList>
            <person name="Huff M."/>
            <person name="Hulse-Kemp A."/>
            <person name="Scheffler B."/>
            <person name="Youngblood R."/>
            <person name="Simpson S."/>
            <person name="Babiker E."/>
            <person name="Staton M."/>
        </authorList>
    </citation>
    <scope>NUCLEOTIDE SEQUENCE [LARGE SCALE GENOMIC DNA]</scope>
    <source>
        <tissue evidence="2">Leaf</tissue>
    </source>
</reference>
<sequence length="97" mass="9761">MVSSAAFVGEMLCNSVGFNWLACPAATELEMGSGGQKGEGFPARGFQRGEGSAGGGGFQRGRGGLAGGDDDSGRKKKNRTIRREPSGSSGSPVGPPI</sequence>
<name>A0AA38Z8W6_VITRO</name>
<dbReference type="EMBL" id="JARBHA010000013">
    <property type="protein sequence ID" value="KAJ9684407.1"/>
    <property type="molecule type" value="Genomic_DNA"/>
</dbReference>
<proteinExistence type="predicted"/>
<keyword evidence="3" id="KW-1185">Reference proteome</keyword>
<comment type="caution">
    <text evidence="2">The sequence shown here is derived from an EMBL/GenBank/DDBJ whole genome shotgun (WGS) entry which is preliminary data.</text>
</comment>
<protein>
    <submittedName>
        <fullName evidence="2">Uncharacterized protein</fullName>
    </submittedName>
</protein>
<feature type="compositionally biased region" description="Low complexity" evidence="1">
    <location>
        <begin position="86"/>
        <end position="97"/>
    </location>
</feature>
<evidence type="ECO:0000256" key="1">
    <source>
        <dbReference type="SAM" id="MobiDB-lite"/>
    </source>
</evidence>
<evidence type="ECO:0000313" key="2">
    <source>
        <dbReference type="EMBL" id="KAJ9684407.1"/>
    </source>
</evidence>
<accession>A0AA38Z8W6</accession>
<organism evidence="2 3">
    <name type="scientific">Vitis rotundifolia</name>
    <name type="common">Muscadine grape</name>
    <dbReference type="NCBI Taxonomy" id="103349"/>
    <lineage>
        <taxon>Eukaryota</taxon>
        <taxon>Viridiplantae</taxon>
        <taxon>Streptophyta</taxon>
        <taxon>Embryophyta</taxon>
        <taxon>Tracheophyta</taxon>
        <taxon>Spermatophyta</taxon>
        <taxon>Magnoliopsida</taxon>
        <taxon>eudicotyledons</taxon>
        <taxon>Gunneridae</taxon>
        <taxon>Pentapetalae</taxon>
        <taxon>rosids</taxon>
        <taxon>Vitales</taxon>
        <taxon>Vitaceae</taxon>
        <taxon>Viteae</taxon>
        <taxon>Vitis</taxon>
    </lineage>
</organism>
<dbReference type="Proteomes" id="UP001168098">
    <property type="component" value="Unassembled WGS sequence"/>
</dbReference>
<feature type="region of interest" description="Disordered" evidence="1">
    <location>
        <begin position="31"/>
        <end position="97"/>
    </location>
</feature>
<dbReference type="AlphaFoldDB" id="A0AA38Z8W6"/>
<evidence type="ECO:0000313" key="3">
    <source>
        <dbReference type="Proteomes" id="UP001168098"/>
    </source>
</evidence>
<gene>
    <name evidence="2" type="ORF">PVL29_016725</name>
</gene>